<comment type="caution">
    <text evidence="1">The sequence shown here is derived from an EMBL/GenBank/DDBJ whole genome shotgun (WGS) entry which is preliminary data.</text>
</comment>
<evidence type="ECO:0000313" key="1">
    <source>
        <dbReference type="EMBL" id="KAG2228738.1"/>
    </source>
</evidence>
<evidence type="ECO:0000313" key="2">
    <source>
        <dbReference type="Proteomes" id="UP000613177"/>
    </source>
</evidence>
<dbReference type="AlphaFoldDB" id="A0A8H7SHX0"/>
<dbReference type="EMBL" id="JAEPRE010000368">
    <property type="protein sequence ID" value="KAG2228738.1"/>
    <property type="molecule type" value="Genomic_DNA"/>
</dbReference>
<protein>
    <submittedName>
        <fullName evidence="1">Uncharacterized protein</fullName>
    </submittedName>
</protein>
<accession>A0A8H7SHX0</accession>
<gene>
    <name evidence="1" type="ORF">INT48_000026</name>
</gene>
<reference evidence="1" key="1">
    <citation type="submission" date="2021-01" db="EMBL/GenBank/DDBJ databases">
        <title>Metabolic potential, ecology and presence of endohyphal bacteria is reflected in genomic diversity of Mucoromycotina.</title>
        <authorList>
            <person name="Muszewska A."/>
            <person name="Okrasinska A."/>
            <person name="Steczkiewicz K."/>
            <person name="Drgas O."/>
            <person name="Orlowska M."/>
            <person name="Perlinska-Lenart U."/>
            <person name="Aleksandrzak-Piekarczyk T."/>
            <person name="Szatraj K."/>
            <person name="Zielenkiewicz U."/>
            <person name="Pilsyk S."/>
            <person name="Malc E."/>
            <person name="Mieczkowski P."/>
            <person name="Kruszewska J.S."/>
            <person name="Biernat P."/>
            <person name="Pawlowska J."/>
        </authorList>
    </citation>
    <scope>NUCLEOTIDE SEQUENCE</scope>
    <source>
        <strain evidence="1">WA0000018081</strain>
    </source>
</reference>
<organism evidence="1 2">
    <name type="scientific">Thamnidium elegans</name>
    <dbReference type="NCBI Taxonomy" id="101142"/>
    <lineage>
        <taxon>Eukaryota</taxon>
        <taxon>Fungi</taxon>
        <taxon>Fungi incertae sedis</taxon>
        <taxon>Mucoromycota</taxon>
        <taxon>Mucoromycotina</taxon>
        <taxon>Mucoromycetes</taxon>
        <taxon>Mucorales</taxon>
        <taxon>Mucorineae</taxon>
        <taxon>Mucoraceae</taxon>
        <taxon>Thamnidium</taxon>
    </lineage>
</organism>
<sequence>MNTNSEQQMINAIEALGSKVDSISSRLDTVFGPTLTGSDLNSFTERSLTDIDYVNRAIYVQSVNTTDSANRTRVIQPNPYGLRKGEKPYSSTRRIDDMFRLLHTIQHGEEVAPLSKFQLKEQRSQLKGIARSVLSSMQQDGFSLVSSWKDDVKDIDKKYYSLLLEQRADTAGMFISRCKSSWCARLLLQEGFKAKKQSHKKKSKRQFDRYLEEQAETIRQEESTAPSLDYSEFSILDNESTTSNIA</sequence>
<dbReference type="Proteomes" id="UP000613177">
    <property type="component" value="Unassembled WGS sequence"/>
</dbReference>
<proteinExistence type="predicted"/>
<keyword evidence="2" id="KW-1185">Reference proteome</keyword>
<name>A0A8H7SHX0_9FUNG</name>